<dbReference type="EMBL" id="JBHRTL010000004">
    <property type="protein sequence ID" value="MFC3154386.1"/>
    <property type="molecule type" value="Genomic_DNA"/>
</dbReference>
<sequence>MDSEKLLIIGCGDLGRRLAGQLAGSGMAVTGVRRNPPKATDELQYRALDASDERAMMALLAEGFDHIVLTLTPAERSESGYHTGYVVPCQTLVRALAAAGKMPRRVLFVSSTAVYGENNAEWIDETTPPQPARFNGEQVLAAEQVLRDANLPLSVLRLSGIYGPGRSRLIDRVRHGNAAPKPSWTNRIHADDAAGFMAYLLRETPEPQPLYLVSDSEPVPYAEVVTYIADCLGVSLPASVPAEGMNKRIDNRRLCASGYQLRYRDYREGFAELLGATDTIIA</sequence>
<keyword evidence="3" id="KW-1185">Reference proteome</keyword>
<reference evidence="3" key="1">
    <citation type="journal article" date="2019" name="Int. J. Syst. Evol. Microbiol.">
        <title>The Global Catalogue of Microorganisms (GCM) 10K type strain sequencing project: providing services to taxonomists for standard genome sequencing and annotation.</title>
        <authorList>
            <consortium name="The Broad Institute Genomics Platform"/>
            <consortium name="The Broad Institute Genome Sequencing Center for Infectious Disease"/>
            <person name="Wu L."/>
            <person name="Ma J."/>
        </authorList>
    </citation>
    <scope>NUCLEOTIDE SEQUENCE [LARGE SCALE GENOMIC DNA]</scope>
    <source>
        <strain evidence="3">KCTC 52141</strain>
    </source>
</reference>
<dbReference type="InterPro" id="IPR001509">
    <property type="entry name" value="Epimerase_deHydtase"/>
</dbReference>
<dbReference type="InterPro" id="IPR036291">
    <property type="entry name" value="NAD(P)-bd_dom_sf"/>
</dbReference>
<dbReference type="SUPFAM" id="SSF51735">
    <property type="entry name" value="NAD(P)-binding Rossmann-fold domains"/>
    <property type="match status" value="1"/>
</dbReference>
<name>A0ABV7HP59_9GAMM</name>
<dbReference type="InterPro" id="IPR051783">
    <property type="entry name" value="NAD(P)-dependent_oxidoreduct"/>
</dbReference>
<organism evidence="2 3">
    <name type="scientific">Gilvimarinus japonicus</name>
    <dbReference type="NCBI Taxonomy" id="1796469"/>
    <lineage>
        <taxon>Bacteria</taxon>
        <taxon>Pseudomonadati</taxon>
        <taxon>Pseudomonadota</taxon>
        <taxon>Gammaproteobacteria</taxon>
        <taxon>Cellvibrionales</taxon>
        <taxon>Cellvibrionaceae</taxon>
        <taxon>Gilvimarinus</taxon>
    </lineage>
</organism>
<feature type="domain" description="NAD-dependent epimerase/dehydratase" evidence="1">
    <location>
        <begin position="7"/>
        <end position="203"/>
    </location>
</feature>
<gene>
    <name evidence="2" type="ORF">ACFOEB_04155</name>
</gene>
<proteinExistence type="predicted"/>
<comment type="caution">
    <text evidence="2">The sequence shown here is derived from an EMBL/GenBank/DDBJ whole genome shotgun (WGS) entry which is preliminary data.</text>
</comment>
<evidence type="ECO:0000313" key="3">
    <source>
        <dbReference type="Proteomes" id="UP001595548"/>
    </source>
</evidence>
<dbReference type="Proteomes" id="UP001595548">
    <property type="component" value="Unassembled WGS sequence"/>
</dbReference>
<dbReference type="GO" id="GO:0033711">
    <property type="term" value="F:4-phosphoerythronate dehydrogenase activity"/>
    <property type="evidence" value="ECO:0007669"/>
    <property type="project" value="UniProtKB-EC"/>
</dbReference>
<protein>
    <submittedName>
        <fullName evidence="2">SDR family oxidoreductase</fullName>
        <ecNumber evidence="2">1.1.1.290</ecNumber>
    </submittedName>
</protein>
<evidence type="ECO:0000259" key="1">
    <source>
        <dbReference type="Pfam" id="PF01370"/>
    </source>
</evidence>
<evidence type="ECO:0000313" key="2">
    <source>
        <dbReference type="EMBL" id="MFC3154386.1"/>
    </source>
</evidence>
<dbReference type="CDD" id="cd05266">
    <property type="entry name" value="SDR_a4"/>
    <property type="match status" value="1"/>
</dbReference>
<dbReference type="EC" id="1.1.1.290" evidence="2"/>
<accession>A0ABV7HP59</accession>
<dbReference type="PANTHER" id="PTHR48079">
    <property type="entry name" value="PROTEIN YEEZ"/>
    <property type="match status" value="1"/>
</dbReference>
<dbReference type="Gene3D" id="3.40.50.720">
    <property type="entry name" value="NAD(P)-binding Rossmann-like Domain"/>
    <property type="match status" value="1"/>
</dbReference>
<dbReference type="PANTHER" id="PTHR48079:SF6">
    <property type="entry name" value="NAD(P)-BINDING DOMAIN-CONTAINING PROTEIN-RELATED"/>
    <property type="match status" value="1"/>
</dbReference>
<keyword evidence="2" id="KW-0560">Oxidoreductase</keyword>
<dbReference type="Pfam" id="PF01370">
    <property type="entry name" value="Epimerase"/>
    <property type="match status" value="1"/>
</dbReference>
<dbReference type="RefSeq" id="WP_382414611.1">
    <property type="nucleotide sequence ID" value="NZ_AP031500.1"/>
</dbReference>